<dbReference type="Proteomes" id="UP000005013">
    <property type="component" value="Chromosome"/>
</dbReference>
<accession>I0EUH7</accession>
<dbReference type="KEGG" id="hcm:HCD_08060"/>
<dbReference type="eggNOG" id="COG3328">
    <property type="taxonomic scope" value="Bacteria"/>
</dbReference>
<keyword evidence="4" id="KW-1185">Reference proteome</keyword>
<evidence type="ECO:0000313" key="4">
    <source>
        <dbReference type="Proteomes" id="UP000005013"/>
    </source>
</evidence>
<dbReference type="RefSeq" id="WP_014658608.1">
    <property type="nucleotide sequence ID" value="NC_017735.1"/>
</dbReference>
<dbReference type="EMBL" id="CP003481">
    <property type="protein sequence ID" value="AFI05079.1"/>
    <property type="molecule type" value="Genomic_DNA"/>
</dbReference>
<dbReference type="PATRIC" id="fig|1163745.3.peg.1709"/>
<protein>
    <submittedName>
        <fullName evidence="3">Transposase, mutator type</fullName>
    </submittedName>
</protein>
<evidence type="ECO:0000313" key="3">
    <source>
        <dbReference type="EMBL" id="AFI06596.1"/>
    </source>
</evidence>
<dbReference type="EMBL" id="CP003481">
    <property type="protein sequence ID" value="AFI05367.1"/>
    <property type="molecule type" value="Genomic_DNA"/>
</dbReference>
<dbReference type="KEGG" id="hcm:HCD_01675"/>
<gene>
    <name evidence="1" type="ordered locus">HCD_00235</name>
    <name evidence="2" type="ordered locus">HCD_01675</name>
    <name evidence="3" type="ordered locus">HCD_08060</name>
</gene>
<dbReference type="KEGG" id="hcm:HCD_00235"/>
<reference evidence="3 4" key="1">
    <citation type="journal article" date="2013" name="PLoS ONE">
        <title>Sequence Divergence and Conservation in Genomes ofHelicobacter cetorum Strains from a Dolphin and a Whale.</title>
        <authorList>
            <person name="Kersulyte D."/>
            <person name="Rossi M."/>
            <person name="Berg D.E."/>
        </authorList>
    </citation>
    <scope>NUCLEOTIDE SEQUENCE [LARGE SCALE GENOMIC DNA]</scope>
    <source>
        <strain evidence="3 4">MIT 99-5656</strain>
    </source>
</reference>
<proteinExistence type="predicted"/>
<dbReference type="AlphaFoldDB" id="I0EUH7"/>
<dbReference type="EMBL" id="CP003481">
    <property type="protein sequence ID" value="AFI06596.1"/>
    <property type="molecule type" value="Genomic_DNA"/>
</dbReference>
<evidence type="ECO:0000313" key="2">
    <source>
        <dbReference type="EMBL" id="AFI05367.1"/>
    </source>
</evidence>
<evidence type="ECO:0000313" key="1">
    <source>
        <dbReference type="EMBL" id="AFI05079.1"/>
    </source>
</evidence>
<sequence>MTEQEQNFDFNNAVQQILAGKKISGKDGVLAPLVKQLIEAALKVAIKTHIALRFLGGNKNRKNGKSSKTIKSTDGAFILNTKKR</sequence>
<dbReference type="HOGENOM" id="CLU_036805_12_5_7"/>
<name>I0EUH7_HELCM</name>
<dbReference type="STRING" id="1163745.HCD_00235"/>
<organism evidence="3 4">
    <name type="scientific">Helicobacter cetorum (strain ATCC BAA-540 / CCUG 52418 / MIT 99-5656)</name>
    <dbReference type="NCBI Taxonomy" id="1163745"/>
    <lineage>
        <taxon>Bacteria</taxon>
        <taxon>Pseudomonadati</taxon>
        <taxon>Campylobacterota</taxon>
        <taxon>Epsilonproteobacteria</taxon>
        <taxon>Campylobacterales</taxon>
        <taxon>Helicobacteraceae</taxon>
        <taxon>Helicobacter</taxon>
    </lineage>
</organism>